<keyword evidence="1" id="KW-0472">Membrane</keyword>
<keyword evidence="1" id="KW-0812">Transmembrane</keyword>
<dbReference type="GeneID" id="81392749"/>
<proteinExistence type="predicted"/>
<comment type="caution">
    <text evidence="2">The sequence shown here is derived from an EMBL/GenBank/DDBJ whole genome shotgun (WGS) entry which is preliminary data.</text>
</comment>
<feature type="transmembrane region" description="Helical" evidence="1">
    <location>
        <begin position="85"/>
        <end position="111"/>
    </location>
</feature>
<reference evidence="2" key="2">
    <citation type="journal article" date="2023" name="IMA Fungus">
        <title>Comparative genomic study of the Penicillium genus elucidates a diverse pangenome and 15 lateral gene transfer events.</title>
        <authorList>
            <person name="Petersen C."/>
            <person name="Sorensen T."/>
            <person name="Nielsen M.R."/>
            <person name="Sondergaard T.E."/>
            <person name="Sorensen J.L."/>
            <person name="Fitzpatrick D.A."/>
            <person name="Frisvad J.C."/>
            <person name="Nielsen K.L."/>
        </authorList>
    </citation>
    <scope>NUCLEOTIDE SEQUENCE</scope>
    <source>
        <strain evidence="2">IBT 34128</strain>
    </source>
</reference>
<dbReference type="EMBL" id="JAPMSZ010000004">
    <property type="protein sequence ID" value="KAJ5105652.1"/>
    <property type="molecule type" value="Genomic_DNA"/>
</dbReference>
<accession>A0A9W9FTL8</accession>
<keyword evidence="1" id="KW-1133">Transmembrane helix</keyword>
<evidence type="ECO:0000256" key="1">
    <source>
        <dbReference type="SAM" id="Phobius"/>
    </source>
</evidence>
<evidence type="ECO:0000313" key="2">
    <source>
        <dbReference type="EMBL" id="KAJ5105652.1"/>
    </source>
</evidence>
<evidence type="ECO:0000313" key="3">
    <source>
        <dbReference type="Proteomes" id="UP001141434"/>
    </source>
</evidence>
<protein>
    <recommendedName>
        <fullName evidence="4">MARVEL domain-containing protein</fullName>
    </recommendedName>
</protein>
<feature type="transmembrane region" description="Helical" evidence="1">
    <location>
        <begin position="20"/>
        <end position="41"/>
    </location>
</feature>
<sequence>MPSKSSVKPSAYPTTPFHIIRTVALLSSVVVGIILAVFIYHLRKDGYKFPYSFLVLLITALLSIFNAVLTTVIHCSCSLSTRLSITLNTILVLLWAISLGLLSWSMANTILTTCTPQYWGNATGMNVCRTYKALFSFTVSGLAAYIAHLWLDAVVRRRQNRLGTYGPMGSDEPGLLAGDLYADVKLADRRSESVSAPVHAYESVPPTGSGALHVPPHPPAYTQTLESDHAGEAQQYYEDAPARSQRGAPRVRFSAYDRQGYHAYQAPAEQTSYDPAMYR</sequence>
<name>A0A9W9FTL8_9EURO</name>
<gene>
    <name evidence="2" type="ORF">NUU61_002999</name>
</gene>
<reference evidence="2" key="1">
    <citation type="submission" date="2022-11" db="EMBL/GenBank/DDBJ databases">
        <authorList>
            <person name="Petersen C."/>
        </authorList>
    </citation>
    <scope>NUCLEOTIDE SEQUENCE</scope>
    <source>
        <strain evidence="2">IBT 34128</strain>
    </source>
</reference>
<keyword evidence="3" id="KW-1185">Reference proteome</keyword>
<dbReference type="OrthoDB" id="5344006at2759"/>
<evidence type="ECO:0008006" key="4">
    <source>
        <dbReference type="Google" id="ProtNLM"/>
    </source>
</evidence>
<dbReference type="RefSeq" id="XP_056514648.1">
    <property type="nucleotide sequence ID" value="XM_056653581.1"/>
</dbReference>
<feature type="transmembrane region" description="Helical" evidence="1">
    <location>
        <begin position="131"/>
        <end position="151"/>
    </location>
</feature>
<feature type="transmembrane region" description="Helical" evidence="1">
    <location>
        <begin position="53"/>
        <end position="73"/>
    </location>
</feature>
<dbReference type="AlphaFoldDB" id="A0A9W9FTL8"/>
<dbReference type="Proteomes" id="UP001141434">
    <property type="component" value="Unassembled WGS sequence"/>
</dbReference>
<organism evidence="2 3">
    <name type="scientific">Penicillium alfredii</name>
    <dbReference type="NCBI Taxonomy" id="1506179"/>
    <lineage>
        <taxon>Eukaryota</taxon>
        <taxon>Fungi</taxon>
        <taxon>Dikarya</taxon>
        <taxon>Ascomycota</taxon>
        <taxon>Pezizomycotina</taxon>
        <taxon>Eurotiomycetes</taxon>
        <taxon>Eurotiomycetidae</taxon>
        <taxon>Eurotiales</taxon>
        <taxon>Aspergillaceae</taxon>
        <taxon>Penicillium</taxon>
    </lineage>
</organism>